<evidence type="ECO:0000259" key="2">
    <source>
        <dbReference type="Pfam" id="PF00496"/>
    </source>
</evidence>
<feature type="chain" id="PRO_5039069334" evidence="1">
    <location>
        <begin position="36"/>
        <end position="599"/>
    </location>
</feature>
<organism evidence="3 4">
    <name type="scientific">Arachnia propionica</name>
    <dbReference type="NCBI Taxonomy" id="1750"/>
    <lineage>
        <taxon>Bacteria</taxon>
        <taxon>Bacillati</taxon>
        <taxon>Actinomycetota</taxon>
        <taxon>Actinomycetes</taxon>
        <taxon>Propionibacteriales</taxon>
        <taxon>Propionibacteriaceae</taxon>
        <taxon>Arachnia</taxon>
    </lineage>
</organism>
<dbReference type="GO" id="GO:0015833">
    <property type="term" value="P:peptide transport"/>
    <property type="evidence" value="ECO:0007669"/>
    <property type="project" value="TreeGrafter"/>
</dbReference>
<dbReference type="GO" id="GO:1904680">
    <property type="term" value="F:peptide transmembrane transporter activity"/>
    <property type="evidence" value="ECO:0007669"/>
    <property type="project" value="TreeGrafter"/>
</dbReference>
<dbReference type="Gene3D" id="3.10.105.10">
    <property type="entry name" value="Dipeptide-binding Protein, Domain 3"/>
    <property type="match status" value="1"/>
</dbReference>
<feature type="domain" description="Solute-binding protein family 5" evidence="2">
    <location>
        <begin position="99"/>
        <end position="487"/>
    </location>
</feature>
<dbReference type="Pfam" id="PF00496">
    <property type="entry name" value="SBP_bac_5"/>
    <property type="match status" value="1"/>
</dbReference>
<dbReference type="EMBL" id="RQZG01000007">
    <property type="protein sequence ID" value="RRD05183.1"/>
    <property type="molecule type" value="Genomic_DNA"/>
</dbReference>
<reference evidence="3 4" key="1">
    <citation type="submission" date="2018-11" db="EMBL/GenBank/DDBJ databases">
        <title>Genomes From Bacteria Associated with the Canine Oral Cavity: a Test Case for Automated Genome-Based Taxonomic Assignment.</title>
        <authorList>
            <person name="Coil D.A."/>
            <person name="Jospin G."/>
            <person name="Darling A.E."/>
            <person name="Wallis C."/>
            <person name="Davis I.J."/>
            <person name="Harris S."/>
            <person name="Eisen J.A."/>
            <person name="Holcombe L.J."/>
            <person name="O'Flynn C."/>
        </authorList>
    </citation>
    <scope>NUCLEOTIDE SEQUENCE [LARGE SCALE GENOMIC DNA]</scope>
    <source>
        <strain evidence="3 4">OH887_COT-365</strain>
    </source>
</reference>
<evidence type="ECO:0000313" key="3">
    <source>
        <dbReference type="EMBL" id="RRD05183.1"/>
    </source>
</evidence>
<gene>
    <name evidence="3" type="ORF">EII34_07540</name>
</gene>
<dbReference type="Gene3D" id="3.40.190.10">
    <property type="entry name" value="Periplasmic binding protein-like II"/>
    <property type="match status" value="1"/>
</dbReference>
<dbReference type="AlphaFoldDB" id="A0A3P1T9N5"/>
<evidence type="ECO:0000313" key="4">
    <source>
        <dbReference type="Proteomes" id="UP000280819"/>
    </source>
</evidence>
<accession>A0A3P1T9N5</accession>
<evidence type="ECO:0000256" key="1">
    <source>
        <dbReference type="SAM" id="SignalP"/>
    </source>
</evidence>
<comment type="caution">
    <text evidence="3">The sequence shown here is derived from an EMBL/GenBank/DDBJ whole genome shotgun (WGS) entry which is preliminary data.</text>
</comment>
<dbReference type="InterPro" id="IPR039424">
    <property type="entry name" value="SBP_5"/>
</dbReference>
<protein>
    <submittedName>
        <fullName evidence="3">ABC transporter substrate-binding protein</fullName>
    </submittedName>
</protein>
<dbReference type="PANTHER" id="PTHR30290">
    <property type="entry name" value="PERIPLASMIC BINDING COMPONENT OF ABC TRANSPORTER"/>
    <property type="match status" value="1"/>
</dbReference>
<dbReference type="Proteomes" id="UP000280819">
    <property type="component" value="Unassembled WGS sequence"/>
</dbReference>
<proteinExistence type="predicted"/>
<sequence>MMIHTPSRRGLRRRVIAAMGTAVAAALLLAGCATGGGPAGKDSAATRNFGADQSFDLPPKGNFHTLAGVTGSIPTNLGYLNDMIMLPGGIYNWEKQEYYHLLADESSTVSDDGLTFTYKVRQGLKWSDGSPLTAKDVHHSFAMRYVMQQPVFNYLEDITVVDDSTLEFRLLEPTPIAVYWIMRERPASSAQYGEVVEDAVTLFEARTPADSPEAKALAARIAEVRIDAPIVSGPFTIDTSTMTNSQLTLTLNEHGYRADSVGYDTITVHSGSTETITPLVLSGDVHYATDGFPVATAKQFEQQGYRILRPPTYTGPALFFNYSRLPEFQDKRVRQAFGFFLNRDEMGTLSLGDSGKGVRYMTGLSDNAIETWVTPEAAAGLTAYDLDLERATQLLEEAGWSKSGDQWITSAGTPAQYDLIFPADYVDWAATGQSLAEQANAFGIRITPVGVDSSQQEVDVQEGNFQLAIQAWGASNPFPTDSYNATLINFNHPKLGEGKGMGFDLQVETDVLGPMDLEQEVTDSAFGRPEEQVAKTTRLAQAFNELLPVLPLVERFGNNPVVTSEVSGFPEESDLYMNSFYSDNFVPVFFYEGMLSPTR</sequence>
<dbReference type="SUPFAM" id="SSF53850">
    <property type="entry name" value="Periplasmic binding protein-like II"/>
    <property type="match status" value="1"/>
</dbReference>
<keyword evidence="1" id="KW-0732">Signal</keyword>
<feature type="signal peptide" evidence="1">
    <location>
        <begin position="1"/>
        <end position="35"/>
    </location>
</feature>
<name>A0A3P1T9N5_9ACTN</name>
<dbReference type="OrthoDB" id="7888869at2"/>
<dbReference type="InterPro" id="IPR000914">
    <property type="entry name" value="SBP_5_dom"/>
</dbReference>